<proteinExistence type="predicted"/>
<sequence>MFAERELERASSVPNMKYQASESSELNVLPMSVRSAEVLLGFFLRLPLLLPGCEVVGGLAFTCDSPDDTWLTFIESDTVNVSRKKRGREGTYSPRYLLL</sequence>
<dbReference type="Proteomes" id="UP000494106">
    <property type="component" value="Unassembled WGS sequence"/>
</dbReference>
<comment type="caution">
    <text evidence="1">The sequence shown here is derived from an EMBL/GenBank/DDBJ whole genome shotgun (WGS) entry which is preliminary data.</text>
</comment>
<dbReference type="EMBL" id="CADEBC010000958">
    <property type="protein sequence ID" value="CAB3262445.1"/>
    <property type="molecule type" value="Genomic_DNA"/>
</dbReference>
<protein>
    <submittedName>
        <fullName evidence="1">Uncharacterized protein</fullName>
    </submittedName>
</protein>
<dbReference type="AlphaFoldDB" id="A0A8S1BPF3"/>
<dbReference type="OrthoDB" id="10390632at2759"/>
<gene>
    <name evidence="1" type="ORF">APLA_LOCUS18417</name>
</gene>
<keyword evidence="2" id="KW-1185">Reference proteome</keyword>
<organism evidence="1 2">
    <name type="scientific">Arctia plantaginis</name>
    <name type="common">Wood tiger moth</name>
    <name type="synonym">Phalaena plantaginis</name>
    <dbReference type="NCBI Taxonomy" id="874455"/>
    <lineage>
        <taxon>Eukaryota</taxon>
        <taxon>Metazoa</taxon>
        <taxon>Ecdysozoa</taxon>
        <taxon>Arthropoda</taxon>
        <taxon>Hexapoda</taxon>
        <taxon>Insecta</taxon>
        <taxon>Pterygota</taxon>
        <taxon>Neoptera</taxon>
        <taxon>Endopterygota</taxon>
        <taxon>Lepidoptera</taxon>
        <taxon>Glossata</taxon>
        <taxon>Ditrysia</taxon>
        <taxon>Noctuoidea</taxon>
        <taxon>Erebidae</taxon>
        <taxon>Arctiinae</taxon>
        <taxon>Arctia</taxon>
    </lineage>
</organism>
<reference evidence="1 2" key="1">
    <citation type="submission" date="2020-04" db="EMBL/GenBank/DDBJ databases">
        <authorList>
            <person name="Wallbank WR R."/>
            <person name="Pardo Diaz C."/>
            <person name="Kozak K."/>
            <person name="Martin S."/>
            <person name="Jiggins C."/>
            <person name="Moest M."/>
            <person name="Warren A I."/>
            <person name="Byers J.R.P. K."/>
            <person name="Montejo-Kovacevich G."/>
            <person name="Yen C E."/>
        </authorList>
    </citation>
    <scope>NUCLEOTIDE SEQUENCE [LARGE SCALE GENOMIC DNA]</scope>
</reference>
<name>A0A8S1BPF3_ARCPL</name>
<accession>A0A8S1BPF3</accession>
<evidence type="ECO:0000313" key="1">
    <source>
        <dbReference type="EMBL" id="CAB3262445.1"/>
    </source>
</evidence>
<evidence type="ECO:0000313" key="2">
    <source>
        <dbReference type="Proteomes" id="UP000494106"/>
    </source>
</evidence>